<dbReference type="InterPro" id="IPR000742">
    <property type="entry name" value="EGF"/>
</dbReference>
<dbReference type="InterPro" id="IPR002181">
    <property type="entry name" value="Fibrinogen_a/b/g_C_dom"/>
</dbReference>
<feature type="chain" id="PRO_5004717787" description="Fibrinogen C-terminal domain-containing protein" evidence="1">
    <location>
        <begin position="23"/>
        <end position="348"/>
    </location>
</feature>
<dbReference type="SMART" id="SM00186">
    <property type="entry name" value="FBG"/>
    <property type="match status" value="1"/>
</dbReference>
<dbReference type="EMBL" id="KB202094">
    <property type="protein sequence ID" value="ESO92354.1"/>
    <property type="molecule type" value="Genomic_DNA"/>
</dbReference>
<dbReference type="InterPro" id="IPR036056">
    <property type="entry name" value="Fibrinogen-like_C"/>
</dbReference>
<evidence type="ECO:0000313" key="4">
    <source>
        <dbReference type="Proteomes" id="UP000030746"/>
    </source>
</evidence>
<dbReference type="PROSITE" id="PS01186">
    <property type="entry name" value="EGF_2"/>
    <property type="match status" value="1"/>
</dbReference>
<dbReference type="PROSITE" id="PS51406">
    <property type="entry name" value="FIBRINOGEN_C_2"/>
    <property type="match status" value="1"/>
</dbReference>
<dbReference type="PANTHER" id="PTHR19143">
    <property type="entry name" value="FIBRINOGEN/TENASCIN/ANGIOPOEITIN"/>
    <property type="match status" value="1"/>
</dbReference>
<dbReference type="GO" id="GO:0005615">
    <property type="term" value="C:extracellular space"/>
    <property type="evidence" value="ECO:0007669"/>
    <property type="project" value="TreeGrafter"/>
</dbReference>
<protein>
    <recommendedName>
        <fullName evidence="2">Fibrinogen C-terminal domain-containing protein</fullName>
    </recommendedName>
</protein>
<sequence length="348" mass="40124">MAYRQFFLKLFVILCYTRALYATVDLRKFTTCKDHYASCRIREQWTAVKVFQCYFYCGRNYWCRALTIKPIAGGVTCTFHEGIFDVNCKSFPFQKNYNYKLLLKNEVYESPDDNGCKNDATYNSGNCQCLKGFTGTYCERYVRDCREAKEAGVTLILYQVVHVMIKPTGNNYAFEALCNYYGYIAILIRHAQGYDVAFNRSFEEYKYPFGMINNYWSGLENIYAVLNQGETFKLQIFCHDFTTGTMFSVYYNAFHVTSSPNMYQMSVGSILVDPGNEGSDGLGENNNDIPFCTYDKPCNGYPNNINGGWWYVNGLQKYALTNPKSTVLFKYRHADFSADSVSVSLERL</sequence>
<keyword evidence="4" id="KW-1185">Reference proteome</keyword>
<dbReference type="AlphaFoldDB" id="V4BTS9"/>
<evidence type="ECO:0000256" key="1">
    <source>
        <dbReference type="SAM" id="SignalP"/>
    </source>
</evidence>
<feature type="domain" description="Fibrinogen C-terminal" evidence="2">
    <location>
        <begin position="136"/>
        <end position="311"/>
    </location>
</feature>
<gene>
    <name evidence="3" type="ORF">LOTGIDRAFT_162660</name>
</gene>
<dbReference type="InterPro" id="IPR050373">
    <property type="entry name" value="Fibrinogen_C-term_domain"/>
</dbReference>
<dbReference type="HOGENOM" id="CLU_797618_0_0_1"/>
<feature type="signal peptide" evidence="1">
    <location>
        <begin position="1"/>
        <end position="22"/>
    </location>
</feature>
<keyword evidence="1" id="KW-0732">Signal</keyword>
<reference evidence="3 4" key="1">
    <citation type="journal article" date="2013" name="Nature">
        <title>Insights into bilaterian evolution from three spiralian genomes.</title>
        <authorList>
            <person name="Simakov O."/>
            <person name="Marletaz F."/>
            <person name="Cho S.J."/>
            <person name="Edsinger-Gonzales E."/>
            <person name="Havlak P."/>
            <person name="Hellsten U."/>
            <person name="Kuo D.H."/>
            <person name="Larsson T."/>
            <person name="Lv J."/>
            <person name="Arendt D."/>
            <person name="Savage R."/>
            <person name="Osoegawa K."/>
            <person name="de Jong P."/>
            <person name="Grimwood J."/>
            <person name="Chapman J.A."/>
            <person name="Shapiro H."/>
            <person name="Aerts A."/>
            <person name="Otillar R.P."/>
            <person name="Terry A.Y."/>
            <person name="Boore J.L."/>
            <person name="Grigoriev I.V."/>
            <person name="Lindberg D.R."/>
            <person name="Seaver E.C."/>
            <person name="Weisblat D.A."/>
            <person name="Putnam N.H."/>
            <person name="Rokhsar D.S."/>
        </authorList>
    </citation>
    <scope>NUCLEOTIDE SEQUENCE [LARGE SCALE GENOMIC DNA]</scope>
</reference>
<dbReference type="PROSITE" id="PS00022">
    <property type="entry name" value="EGF_1"/>
    <property type="match status" value="1"/>
</dbReference>
<dbReference type="GeneID" id="20239093"/>
<name>V4BTS9_LOTGI</name>
<proteinExistence type="predicted"/>
<accession>V4BTS9</accession>
<dbReference type="PANTHER" id="PTHR19143:SF185">
    <property type="entry name" value="ANGIOPOIETIN-RELATED PROTEIN 5"/>
    <property type="match status" value="1"/>
</dbReference>
<dbReference type="InterPro" id="IPR014716">
    <property type="entry name" value="Fibrinogen_a/b/g_C_1"/>
</dbReference>
<dbReference type="OMA" id="RCANEKS"/>
<dbReference type="CTD" id="20239093"/>
<dbReference type="RefSeq" id="XP_009056917.1">
    <property type="nucleotide sequence ID" value="XM_009058669.1"/>
</dbReference>
<organism evidence="3 4">
    <name type="scientific">Lottia gigantea</name>
    <name type="common">Giant owl limpet</name>
    <dbReference type="NCBI Taxonomy" id="225164"/>
    <lineage>
        <taxon>Eukaryota</taxon>
        <taxon>Metazoa</taxon>
        <taxon>Spiralia</taxon>
        <taxon>Lophotrochozoa</taxon>
        <taxon>Mollusca</taxon>
        <taxon>Gastropoda</taxon>
        <taxon>Patellogastropoda</taxon>
        <taxon>Lottioidea</taxon>
        <taxon>Lottiidae</taxon>
        <taxon>Lottia</taxon>
    </lineage>
</organism>
<evidence type="ECO:0000259" key="2">
    <source>
        <dbReference type="PROSITE" id="PS51406"/>
    </source>
</evidence>
<dbReference type="Gene3D" id="3.90.215.10">
    <property type="entry name" value="Gamma Fibrinogen, chain A, domain 1"/>
    <property type="match status" value="1"/>
</dbReference>
<dbReference type="KEGG" id="lgi:LOTGIDRAFT_162660"/>
<dbReference type="SUPFAM" id="SSF56496">
    <property type="entry name" value="Fibrinogen C-terminal domain-like"/>
    <property type="match status" value="1"/>
</dbReference>
<evidence type="ECO:0000313" key="3">
    <source>
        <dbReference type="EMBL" id="ESO92354.1"/>
    </source>
</evidence>
<dbReference type="OrthoDB" id="7959833at2759"/>
<dbReference type="Proteomes" id="UP000030746">
    <property type="component" value="Unassembled WGS sequence"/>
</dbReference>